<organism evidence="1 2">
    <name type="scientific">Kribbella capetownensis</name>
    <dbReference type="NCBI Taxonomy" id="1572659"/>
    <lineage>
        <taxon>Bacteria</taxon>
        <taxon>Bacillati</taxon>
        <taxon>Actinomycetota</taxon>
        <taxon>Actinomycetes</taxon>
        <taxon>Propionibacteriales</taxon>
        <taxon>Kribbellaceae</taxon>
        <taxon>Kribbella</taxon>
    </lineage>
</organism>
<sequence>MVRQDSCEQGSVEQAAAFVAVGHLEGSPCEGFGIPSEPEVAKGMCELCRQIRVVEVGEPQWSLFSVRLVERVLRAAQRSQTTGLVSLQRETMGFHDGRLGLQELRARSLRAVLGREGQVDGAIGGTMEGCLMTHTGQHLAGEPLIVGFMTET</sequence>
<dbReference type="AlphaFoldDB" id="A0A4R0JL49"/>
<evidence type="ECO:0000313" key="2">
    <source>
        <dbReference type="Proteomes" id="UP000293342"/>
    </source>
</evidence>
<evidence type="ECO:0000313" key="1">
    <source>
        <dbReference type="EMBL" id="TCC46544.1"/>
    </source>
</evidence>
<proteinExistence type="predicted"/>
<keyword evidence="2" id="KW-1185">Reference proteome</keyword>
<dbReference type="EMBL" id="SJKD01000006">
    <property type="protein sequence ID" value="TCC46544.1"/>
    <property type="molecule type" value="Genomic_DNA"/>
</dbReference>
<comment type="caution">
    <text evidence="1">The sequence shown here is derived from an EMBL/GenBank/DDBJ whole genome shotgun (WGS) entry which is preliminary data.</text>
</comment>
<reference evidence="1 2" key="1">
    <citation type="submission" date="2019-02" db="EMBL/GenBank/DDBJ databases">
        <title>Kribbella capetownensis sp. nov. and Kribbella speibonae sp. nov., isolated from soil.</title>
        <authorList>
            <person name="Curtis S.M."/>
            <person name="Norton I."/>
            <person name="Everest G.J."/>
            <person name="Meyers P.R."/>
        </authorList>
    </citation>
    <scope>NUCLEOTIDE SEQUENCE [LARGE SCALE GENOMIC DNA]</scope>
    <source>
        <strain evidence="1 2">YM53</strain>
    </source>
</reference>
<protein>
    <submittedName>
        <fullName evidence="1">Uncharacterized protein</fullName>
    </submittedName>
</protein>
<dbReference type="RefSeq" id="WP_131516290.1">
    <property type="nucleotide sequence ID" value="NZ_SJKD01000006.1"/>
</dbReference>
<dbReference type="Proteomes" id="UP000293342">
    <property type="component" value="Unassembled WGS sequence"/>
</dbReference>
<accession>A0A4R0JL49</accession>
<name>A0A4R0JL49_9ACTN</name>
<gene>
    <name evidence="1" type="ORF">E0H75_26145</name>
</gene>